<comment type="caution">
    <text evidence="1">The sequence shown here is derived from an EMBL/GenBank/DDBJ whole genome shotgun (WGS) entry which is preliminary data.</text>
</comment>
<dbReference type="Proteomes" id="UP000182002">
    <property type="component" value="Unassembled WGS sequence"/>
</dbReference>
<gene>
    <name evidence="1" type="ORF">A3J77_01165</name>
</gene>
<proteinExistence type="predicted"/>
<evidence type="ECO:0000313" key="1">
    <source>
        <dbReference type="EMBL" id="OGM89382.1"/>
    </source>
</evidence>
<dbReference type="EMBL" id="MGIO01000028">
    <property type="protein sequence ID" value="OGM89382.1"/>
    <property type="molecule type" value="Genomic_DNA"/>
</dbReference>
<sequence length="217" mass="24151">MSKNRGTASQQVSGWYVEFQAAVIRALPRDIDQDVADGWRENGETLAENLREMLIPAVERKELQNKILKLISGGKKLVIDAADGTEILAKANDVFAAGINSDFVAYGADEPGLATPETSAKVYEMAKDATFAQMFGSLESDLDKLCFTQAQIKGFMKKHRNWLRANNYATFFLFKSRNQFFVACADARLGGGLRVSVDRVDYSCVWDAGYRYRVVVP</sequence>
<accession>A0A1F8DLT9</accession>
<reference evidence="1 2" key="1">
    <citation type="journal article" date="2016" name="Nat. Commun.">
        <title>Thousands of microbial genomes shed light on interconnected biogeochemical processes in an aquifer system.</title>
        <authorList>
            <person name="Anantharaman K."/>
            <person name="Brown C.T."/>
            <person name="Hug L.A."/>
            <person name="Sharon I."/>
            <person name="Castelle C.J."/>
            <person name="Probst A.J."/>
            <person name="Thomas B.C."/>
            <person name="Singh A."/>
            <person name="Wilkins M.J."/>
            <person name="Karaoz U."/>
            <person name="Brodie E.L."/>
            <person name="Williams K.H."/>
            <person name="Hubbard S.S."/>
            <person name="Banfield J.F."/>
        </authorList>
    </citation>
    <scope>NUCLEOTIDE SEQUENCE [LARGE SCALE GENOMIC DNA]</scope>
</reference>
<evidence type="ECO:0000313" key="2">
    <source>
        <dbReference type="Proteomes" id="UP000182002"/>
    </source>
</evidence>
<organism evidence="1 2">
    <name type="scientific">Candidatus Wolfebacteria bacterium RBG_13_41_7</name>
    <dbReference type="NCBI Taxonomy" id="1802554"/>
    <lineage>
        <taxon>Bacteria</taxon>
        <taxon>Candidatus Wolfeibacteriota</taxon>
    </lineage>
</organism>
<protein>
    <submittedName>
        <fullName evidence="1">Uncharacterized protein</fullName>
    </submittedName>
</protein>
<name>A0A1F8DLT9_9BACT</name>
<dbReference type="AlphaFoldDB" id="A0A1F8DLT9"/>